<keyword evidence="6" id="KW-1185">Reference proteome</keyword>
<dbReference type="InterPro" id="IPR000792">
    <property type="entry name" value="Tscrpt_reg_LuxR_C"/>
</dbReference>
<dbReference type="PROSITE" id="PS50110">
    <property type="entry name" value="RESPONSE_REGULATORY"/>
    <property type="match status" value="1"/>
</dbReference>
<dbReference type="Pfam" id="PF00196">
    <property type="entry name" value="GerE"/>
    <property type="match status" value="1"/>
</dbReference>
<evidence type="ECO:0000256" key="1">
    <source>
        <dbReference type="ARBA" id="ARBA00023125"/>
    </source>
</evidence>
<dbReference type="SMART" id="SM00421">
    <property type="entry name" value="HTH_LUXR"/>
    <property type="match status" value="1"/>
</dbReference>
<proteinExistence type="predicted"/>
<accession>A0ABW7UUT8</accession>
<organism evidence="5 6">
    <name type="scientific">Streptomyces pathocidini</name>
    <dbReference type="NCBI Taxonomy" id="1650571"/>
    <lineage>
        <taxon>Bacteria</taxon>
        <taxon>Bacillati</taxon>
        <taxon>Actinomycetota</taxon>
        <taxon>Actinomycetes</taxon>
        <taxon>Kitasatosporales</taxon>
        <taxon>Streptomycetaceae</taxon>
        <taxon>Streptomyces</taxon>
    </lineage>
</organism>
<dbReference type="Gene3D" id="3.40.50.2300">
    <property type="match status" value="1"/>
</dbReference>
<dbReference type="Pfam" id="PF00072">
    <property type="entry name" value="Response_reg"/>
    <property type="match status" value="1"/>
</dbReference>
<dbReference type="SMART" id="SM00448">
    <property type="entry name" value="REC"/>
    <property type="match status" value="1"/>
</dbReference>
<feature type="domain" description="Response regulatory" evidence="4">
    <location>
        <begin position="3"/>
        <end position="119"/>
    </location>
</feature>
<dbReference type="GO" id="GO:0003677">
    <property type="term" value="F:DNA binding"/>
    <property type="evidence" value="ECO:0007669"/>
    <property type="project" value="UniProtKB-KW"/>
</dbReference>
<keyword evidence="2" id="KW-0597">Phosphoprotein</keyword>
<dbReference type="InterPro" id="IPR001789">
    <property type="entry name" value="Sig_transdc_resp-reg_receiver"/>
</dbReference>
<reference evidence="5 6" key="1">
    <citation type="submission" date="2024-10" db="EMBL/GenBank/DDBJ databases">
        <title>The Natural Products Discovery Center: Release of the First 8490 Sequenced Strains for Exploring Actinobacteria Biosynthetic Diversity.</title>
        <authorList>
            <person name="Kalkreuter E."/>
            <person name="Kautsar S.A."/>
            <person name="Yang D."/>
            <person name="Bader C.D."/>
            <person name="Teijaro C.N."/>
            <person name="Fluegel L."/>
            <person name="Davis C.M."/>
            <person name="Simpson J.R."/>
            <person name="Lauterbach L."/>
            <person name="Steele A.D."/>
            <person name="Gui C."/>
            <person name="Meng S."/>
            <person name="Li G."/>
            <person name="Viehrig K."/>
            <person name="Ye F."/>
            <person name="Su P."/>
            <person name="Kiefer A.F."/>
            <person name="Nichols A."/>
            <person name="Cepeda A.J."/>
            <person name="Yan W."/>
            <person name="Fan B."/>
            <person name="Jiang Y."/>
            <person name="Adhikari A."/>
            <person name="Zheng C.-J."/>
            <person name="Schuster L."/>
            <person name="Cowan T.M."/>
            <person name="Smanski M.J."/>
            <person name="Chevrette M.G."/>
            <person name="De Carvalho L.P.S."/>
            <person name="Shen B."/>
        </authorList>
    </citation>
    <scope>NUCLEOTIDE SEQUENCE [LARGE SCALE GENOMIC DNA]</scope>
    <source>
        <strain evidence="5 6">NPDC020327</strain>
    </source>
</reference>
<evidence type="ECO:0000313" key="5">
    <source>
        <dbReference type="EMBL" id="MFI1966369.1"/>
    </source>
</evidence>
<sequence length="201" mass="21664">MIRVLIAEDMDMVREALVARLSIEPDIEVVAEVHRGDAVFSVATAVRPDVVVQDMVMPGAEGTAVCAALQRALPTCRVLIISAIDHPATLRSAVRAGAHGFLTKGTSATQLVAAIRDIHAGKRVLDPSLASEAMRLDENPLTPRERGILQLASEGYSSPQIAASLQLAVGTVRNYLTEIRSKLGARTRVDAVRIARENRWL</sequence>
<dbReference type="Proteomes" id="UP001611548">
    <property type="component" value="Unassembled WGS sequence"/>
</dbReference>
<dbReference type="SUPFAM" id="SSF46894">
    <property type="entry name" value="C-terminal effector domain of the bipartite response regulators"/>
    <property type="match status" value="1"/>
</dbReference>
<keyword evidence="1 5" id="KW-0238">DNA-binding</keyword>
<dbReference type="EMBL" id="JBIRWE010000008">
    <property type="protein sequence ID" value="MFI1966369.1"/>
    <property type="molecule type" value="Genomic_DNA"/>
</dbReference>
<dbReference type="CDD" id="cd06170">
    <property type="entry name" value="LuxR_C_like"/>
    <property type="match status" value="1"/>
</dbReference>
<evidence type="ECO:0000259" key="3">
    <source>
        <dbReference type="PROSITE" id="PS50043"/>
    </source>
</evidence>
<dbReference type="SUPFAM" id="SSF52172">
    <property type="entry name" value="CheY-like"/>
    <property type="match status" value="1"/>
</dbReference>
<dbReference type="RefSeq" id="WP_055471744.1">
    <property type="nucleotide sequence ID" value="NZ_JBIRWE010000008.1"/>
</dbReference>
<dbReference type="InterPro" id="IPR039420">
    <property type="entry name" value="WalR-like"/>
</dbReference>
<dbReference type="InterPro" id="IPR011006">
    <property type="entry name" value="CheY-like_superfamily"/>
</dbReference>
<name>A0ABW7UUT8_9ACTN</name>
<evidence type="ECO:0000259" key="4">
    <source>
        <dbReference type="PROSITE" id="PS50110"/>
    </source>
</evidence>
<protein>
    <submittedName>
        <fullName evidence="5">DNA-binding response regulator</fullName>
    </submittedName>
</protein>
<dbReference type="PANTHER" id="PTHR43214">
    <property type="entry name" value="TWO-COMPONENT RESPONSE REGULATOR"/>
    <property type="match status" value="1"/>
</dbReference>
<dbReference type="PRINTS" id="PR00038">
    <property type="entry name" value="HTHLUXR"/>
</dbReference>
<dbReference type="PANTHER" id="PTHR43214:SF42">
    <property type="entry name" value="TRANSCRIPTIONAL REGULATORY PROTEIN DESR"/>
    <property type="match status" value="1"/>
</dbReference>
<dbReference type="InterPro" id="IPR016032">
    <property type="entry name" value="Sig_transdc_resp-reg_C-effctor"/>
</dbReference>
<evidence type="ECO:0000313" key="6">
    <source>
        <dbReference type="Proteomes" id="UP001611548"/>
    </source>
</evidence>
<comment type="caution">
    <text evidence="5">The sequence shown here is derived from an EMBL/GenBank/DDBJ whole genome shotgun (WGS) entry which is preliminary data.</text>
</comment>
<evidence type="ECO:0000256" key="2">
    <source>
        <dbReference type="PROSITE-ProRule" id="PRU00169"/>
    </source>
</evidence>
<gene>
    <name evidence="5" type="ORF">ACH429_20050</name>
</gene>
<dbReference type="PROSITE" id="PS50043">
    <property type="entry name" value="HTH_LUXR_2"/>
    <property type="match status" value="1"/>
</dbReference>
<feature type="modified residue" description="4-aspartylphosphate" evidence="2">
    <location>
        <position position="54"/>
    </location>
</feature>
<feature type="domain" description="HTH luxR-type" evidence="3">
    <location>
        <begin position="134"/>
        <end position="199"/>
    </location>
</feature>